<dbReference type="Gene3D" id="2.60.200.20">
    <property type="match status" value="1"/>
</dbReference>
<dbReference type="SUPFAM" id="SSF49879">
    <property type="entry name" value="SMAD/FHA domain"/>
    <property type="match status" value="1"/>
</dbReference>
<dbReference type="EMBL" id="JAINDJ010000002">
    <property type="protein sequence ID" value="KAG9458513.1"/>
    <property type="molecule type" value="Genomic_DNA"/>
</dbReference>
<evidence type="ECO:0000313" key="3">
    <source>
        <dbReference type="EMBL" id="KAG9458513.1"/>
    </source>
</evidence>
<feature type="region of interest" description="Disordered" evidence="1">
    <location>
        <begin position="200"/>
        <end position="222"/>
    </location>
</feature>
<organism evidence="3 4">
    <name type="scientific">Aristolochia fimbriata</name>
    <name type="common">White veined hardy Dutchman's pipe vine</name>
    <dbReference type="NCBI Taxonomy" id="158543"/>
    <lineage>
        <taxon>Eukaryota</taxon>
        <taxon>Viridiplantae</taxon>
        <taxon>Streptophyta</taxon>
        <taxon>Embryophyta</taxon>
        <taxon>Tracheophyta</taxon>
        <taxon>Spermatophyta</taxon>
        <taxon>Magnoliopsida</taxon>
        <taxon>Magnoliidae</taxon>
        <taxon>Piperales</taxon>
        <taxon>Aristolochiaceae</taxon>
        <taxon>Aristolochia</taxon>
    </lineage>
</organism>
<name>A0AAV7FBM1_ARIFI</name>
<protein>
    <recommendedName>
        <fullName evidence="2">FHA domain-containing protein</fullName>
    </recommendedName>
</protein>
<dbReference type="AlphaFoldDB" id="A0AAV7FBM1"/>
<reference evidence="3 4" key="1">
    <citation type="submission" date="2021-07" db="EMBL/GenBank/DDBJ databases">
        <title>The Aristolochia fimbriata genome: insights into angiosperm evolution, floral development and chemical biosynthesis.</title>
        <authorList>
            <person name="Jiao Y."/>
        </authorList>
    </citation>
    <scope>NUCLEOTIDE SEQUENCE [LARGE SCALE GENOMIC DNA]</scope>
    <source>
        <strain evidence="3">IBCAS-2021</strain>
        <tissue evidence="3">Leaf</tissue>
    </source>
</reference>
<sequence length="222" mass="23345">MEATAPILARFGLRESPIVSQVQALTPHRPQTSASSTSLPVSLCAKNSARQRTPSLKLKPLSNLPPLKTSSSSSSQNGSDDSAVRWVLDPIGDGDSRHIGYKVPMPGAFEIVSGAVIGRVPEKADLVLPVATVSGLHARLESKNGVLLVTDLDSTNGTYVDEKKLRPGAVTAVSPGSIIIFGDIHLAMFRVSKVVSTVSGTPDEADKEQVKTETPANVEPTS</sequence>
<gene>
    <name evidence="3" type="ORF">H6P81_003021</name>
</gene>
<accession>A0AAV7FBM1</accession>
<evidence type="ECO:0000259" key="2">
    <source>
        <dbReference type="PROSITE" id="PS50006"/>
    </source>
</evidence>
<proteinExistence type="predicted"/>
<feature type="domain" description="FHA" evidence="2">
    <location>
        <begin position="115"/>
        <end position="165"/>
    </location>
</feature>
<dbReference type="Proteomes" id="UP000825729">
    <property type="component" value="Unassembled WGS sequence"/>
</dbReference>
<feature type="compositionally biased region" description="Low complexity" evidence="1">
    <location>
        <begin position="54"/>
        <end position="75"/>
    </location>
</feature>
<dbReference type="SMART" id="SM00240">
    <property type="entry name" value="FHA"/>
    <property type="match status" value="1"/>
</dbReference>
<dbReference type="PANTHER" id="PTHR23308">
    <property type="entry name" value="NUCLEAR INHIBITOR OF PROTEIN PHOSPHATASE-1"/>
    <property type="match status" value="1"/>
</dbReference>
<dbReference type="InterPro" id="IPR000253">
    <property type="entry name" value="FHA_dom"/>
</dbReference>
<dbReference type="CDD" id="cd00060">
    <property type="entry name" value="FHA"/>
    <property type="match status" value="1"/>
</dbReference>
<feature type="region of interest" description="Disordered" evidence="1">
    <location>
        <begin position="50"/>
        <end position="83"/>
    </location>
</feature>
<comment type="caution">
    <text evidence="3">The sequence shown here is derived from an EMBL/GenBank/DDBJ whole genome shotgun (WGS) entry which is preliminary data.</text>
</comment>
<evidence type="ECO:0000313" key="4">
    <source>
        <dbReference type="Proteomes" id="UP000825729"/>
    </source>
</evidence>
<dbReference type="PROSITE" id="PS50006">
    <property type="entry name" value="FHA_DOMAIN"/>
    <property type="match status" value="1"/>
</dbReference>
<feature type="compositionally biased region" description="Polar residues" evidence="1">
    <location>
        <begin position="212"/>
        <end position="222"/>
    </location>
</feature>
<dbReference type="InterPro" id="IPR050923">
    <property type="entry name" value="Cell_Proc_Reg/RNA_Proc"/>
</dbReference>
<dbReference type="InterPro" id="IPR008984">
    <property type="entry name" value="SMAD_FHA_dom_sf"/>
</dbReference>
<evidence type="ECO:0000256" key="1">
    <source>
        <dbReference type="SAM" id="MobiDB-lite"/>
    </source>
</evidence>
<keyword evidence="4" id="KW-1185">Reference proteome</keyword>
<dbReference type="Pfam" id="PF00498">
    <property type="entry name" value="FHA"/>
    <property type="match status" value="1"/>
</dbReference>
<dbReference type="FunFam" id="2.60.200.20:FF:000063">
    <property type="entry name" value="Predicted protein"/>
    <property type="match status" value="1"/>
</dbReference>